<feature type="domain" description="BHLH" evidence="7">
    <location>
        <begin position="172"/>
        <end position="221"/>
    </location>
</feature>
<dbReference type="SUPFAM" id="SSF47459">
    <property type="entry name" value="HLH, helix-loop-helix DNA-binding domain"/>
    <property type="match status" value="1"/>
</dbReference>
<dbReference type="InterPro" id="IPR047265">
    <property type="entry name" value="PIF1-like_bHLH"/>
</dbReference>
<dbReference type="InterPro" id="IPR036638">
    <property type="entry name" value="HLH_DNA-bd_sf"/>
</dbReference>
<evidence type="ECO:0000256" key="6">
    <source>
        <dbReference type="SAM" id="MobiDB-lite"/>
    </source>
</evidence>
<evidence type="ECO:0000256" key="5">
    <source>
        <dbReference type="ARBA" id="ARBA00023242"/>
    </source>
</evidence>
<feature type="region of interest" description="Disordered" evidence="6">
    <location>
        <begin position="156"/>
        <end position="184"/>
    </location>
</feature>
<sequence>MDHSIPNNCDRNACTSSTWTLPTAAVSSSSPPDDISLFLQQILLRSSSSAPHSSLLSPSPSIFSELTCNIRAFTPSTHNIPPPYGPSNAVPDEISAVDSSEQFANSSSSGVLHDPLRSCPTPIPPNASSTLVGASDHNENDEFDCESEEGLEALVEEHPTKPNPRSSSKRSRAAEVHNLSEKRRRSRINEKMKALQNLIPNSNKTDKASMLDEAIEYLKQLQLQVQMLSMRNGLSLHPMNLPGSLQYLQLSHMRMDFGEENRSMSSDQERPNQIFLSLPDQKTASIHPFMSDIGRTNAETPFELTPPIQAQLVPFYLSESSKSKEICSRDVLRGDHQVNMNVSQSETTPFMSHPCNISAPPDLQGLRNCVSVEPSIIEGNRSALTQEVQLKQQSCNDQHC</sequence>
<proteinExistence type="predicted"/>
<name>A0ABP0YLH0_9ROSI</name>
<dbReference type="CDD" id="cd11445">
    <property type="entry name" value="bHLH_AtPIF_like"/>
    <property type="match status" value="1"/>
</dbReference>
<evidence type="ECO:0000313" key="8">
    <source>
        <dbReference type="EMBL" id="CAK9320396.1"/>
    </source>
</evidence>
<keyword evidence="4" id="KW-0804">Transcription</keyword>
<dbReference type="InterPro" id="IPR011598">
    <property type="entry name" value="bHLH_dom"/>
</dbReference>
<evidence type="ECO:0000313" key="9">
    <source>
        <dbReference type="Proteomes" id="UP001642487"/>
    </source>
</evidence>
<accession>A0ABP0YLH0</accession>
<gene>
    <name evidence="8" type="ORF">CITCOLO1_LOCUS12444</name>
</gene>
<dbReference type="PROSITE" id="PS50888">
    <property type="entry name" value="BHLH"/>
    <property type="match status" value="1"/>
</dbReference>
<keyword evidence="3" id="KW-0238">DNA-binding</keyword>
<keyword evidence="9" id="KW-1185">Reference proteome</keyword>
<organism evidence="8 9">
    <name type="scientific">Citrullus colocynthis</name>
    <name type="common">colocynth</name>
    <dbReference type="NCBI Taxonomy" id="252529"/>
    <lineage>
        <taxon>Eukaryota</taxon>
        <taxon>Viridiplantae</taxon>
        <taxon>Streptophyta</taxon>
        <taxon>Embryophyta</taxon>
        <taxon>Tracheophyta</taxon>
        <taxon>Spermatophyta</taxon>
        <taxon>Magnoliopsida</taxon>
        <taxon>eudicotyledons</taxon>
        <taxon>Gunneridae</taxon>
        <taxon>Pentapetalae</taxon>
        <taxon>rosids</taxon>
        <taxon>fabids</taxon>
        <taxon>Cucurbitales</taxon>
        <taxon>Cucurbitaceae</taxon>
        <taxon>Benincaseae</taxon>
        <taxon>Citrullus</taxon>
    </lineage>
</organism>
<dbReference type="Pfam" id="PF00010">
    <property type="entry name" value="HLH"/>
    <property type="match status" value="1"/>
</dbReference>
<keyword evidence="2" id="KW-0805">Transcription regulation</keyword>
<feature type="compositionally biased region" description="Basic and acidic residues" evidence="6">
    <location>
        <begin position="172"/>
        <end position="184"/>
    </location>
</feature>
<dbReference type="PANTHER" id="PTHR45855">
    <property type="entry name" value="TRANSCRIPTION FACTOR PIF1-RELATED"/>
    <property type="match status" value="1"/>
</dbReference>
<evidence type="ECO:0000256" key="3">
    <source>
        <dbReference type="ARBA" id="ARBA00023125"/>
    </source>
</evidence>
<dbReference type="Gene3D" id="4.10.280.10">
    <property type="entry name" value="Helix-loop-helix DNA-binding domain"/>
    <property type="match status" value="1"/>
</dbReference>
<dbReference type="SMART" id="SM00353">
    <property type="entry name" value="HLH"/>
    <property type="match status" value="1"/>
</dbReference>
<evidence type="ECO:0000256" key="2">
    <source>
        <dbReference type="ARBA" id="ARBA00023015"/>
    </source>
</evidence>
<dbReference type="InterPro" id="IPR031066">
    <property type="entry name" value="bHLH_ALC-like_plant"/>
</dbReference>
<protein>
    <recommendedName>
        <fullName evidence="7">BHLH domain-containing protein</fullName>
    </recommendedName>
</protein>
<keyword evidence="5" id="KW-0539">Nucleus</keyword>
<evidence type="ECO:0000259" key="7">
    <source>
        <dbReference type="PROSITE" id="PS50888"/>
    </source>
</evidence>
<dbReference type="PANTHER" id="PTHR45855:SF73">
    <property type="entry name" value="TRANSCRIPTION FACTOR SPATULA"/>
    <property type="match status" value="1"/>
</dbReference>
<evidence type="ECO:0000256" key="4">
    <source>
        <dbReference type="ARBA" id="ARBA00023163"/>
    </source>
</evidence>
<dbReference type="EMBL" id="OZ021738">
    <property type="protein sequence ID" value="CAK9320396.1"/>
    <property type="molecule type" value="Genomic_DNA"/>
</dbReference>
<dbReference type="Proteomes" id="UP001642487">
    <property type="component" value="Chromosome 4"/>
</dbReference>
<comment type="subcellular location">
    <subcellularLocation>
        <location evidence="1">Nucleus</location>
    </subcellularLocation>
</comment>
<evidence type="ECO:0000256" key="1">
    <source>
        <dbReference type="ARBA" id="ARBA00004123"/>
    </source>
</evidence>
<reference evidence="8 9" key="1">
    <citation type="submission" date="2024-03" db="EMBL/GenBank/DDBJ databases">
        <authorList>
            <person name="Gkanogiannis A."/>
            <person name="Becerra Lopez-Lavalle L."/>
        </authorList>
    </citation>
    <scope>NUCLEOTIDE SEQUENCE [LARGE SCALE GENOMIC DNA]</scope>
</reference>